<feature type="transmembrane region" description="Helical" evidence="17">
    <location>
        <begin position="299"/>
        <end position="320"/>
    </location>
</feature>
<dbReference type="AlphaFoldDB" id="A0A0U1XEH0"/>
<evidence type="ECO:0000256" key="5">
    <source>
        <dbReference type="ARBA" id="ARBA00021006"/>
    </source>
</evidence>
<evidence type="ECO:0000259" key="19">
    <source>
        <dbReference type="Pfam" id="PF01059"/>
    </source>
</evidence>
<evidence type="ECO:0000256" key="17">
    <source>
        <dbReference type="RuleBase" id="RU003297"/>
    </source>
</evidence>
<keyword evidence="9" id="KW-1278">Translocase</keyword>
<dbReference type="PRINTS" id="PR01437">
    <property type="entry name" value="NUOXDRDTASE4"/>
</dbReference>
<dbReference type="GO" id="GO:0048039">
    <property type="term" value="F:ubiquinone binding"/>
    <property type="evidence" value="ECO:0007669"/>
    <property type="project" value="TreeGrafter"/>
</dbReference>
<evidence type="ECO:0000256" key="3">
    <source>
        <dbReference type="ARBA" id="ARBA00009025"/>
    </source>
</evidence>
<dbReference type="GO" id="GO:0031966">
    <property type="term" value="C:mitochondrial membrane"/>
    <property type="evidence" value="ECO:0007669"/>
    <property type="project" value="UniProtKB-SubCell"/>
</dbReference>
<dbReference type="EMBL" id="KM035420">
    <property type="protein sequence ID" value="AIS38311.1"/>
    <property type="molecule type" value="Genomic_DNA"/>
</dbReference>
<organism evidence="20">
    <name type="scientific">Hemiodoecus leai</name>
    <dbReference type="NCBI Taxonomy" id="1254501"/>
    <lineage>
        <taxon>Eukaryota</taxon>
        <taxon>Metazoa</taxon>
        <taxon>Ecdysozoa</taxon>
        <taxon>Arthropoda</taxon>
        <taxon>Hexapoda</taxon>
        <taxon>Insecta</taxon>
        <taxon>Pterygota</taxon>
        <taxon>Neoptera</taxon>
        <taxon>Paraneoptera</taxon>
        <taxon>Hemiptera</taxon>
        <taxon>Coleorrhyncha</taxon>
        <taxon>Peloridiidae</taxon>
        <taxon>Hemiodoecus</taxon>
    </lineage>
</organism>
<feature type="transmembrane region" description="Helical" evidence="17">
    <location>
        <begin position="7"/>
        <end position="35"/>
    </location>
</feature>
<dbReference type="GO" id="GO:0042773">
    <property type="term" value="P:ATP synthesis coupled electron transport"/>
    <property type="evidence" value="ECO:0007669"/>
    <property type="project" value="InterPro"/>
</dbReference>
<keyword evidence="8 17" id="KW-0812">Transmembrane</keyword>
<feature type="transmembrane region" description="Helical" evidence="17">
    <location>
        <begin position="329"/>
        <end position="348"/>
    </location>
</feature>
<feature type="domain" description="NADH:ubiquinone oxidoreductase chain 4 N-terminal" evidence="19">
    <location>
        <begin position="1"/>
        <end position="99"/>
    </location>
</feature>
<dbReference type="Pfam" id="PF00361">
    <property type="entry name" value="Proton_antipo_M"/>
    <property type="match status" value="1"/>
</dbReference>
<dbReference type="GO" id="GO:0003954">
    <property type="term" value="F:NADH dehydrogenase activity"/>
    <property type="evidence" value="ECO:0007669"/>
    <property type="project" value="TreeGrafter"/>
</dbReference>
<keyword evidence="6 17" id="KW-0813">Transport</keyword>
<dbReference type="InterPro" id="IPR003918">
    <property type="entry name" value="NADH_UbQ_OxRdtase"/>
</dbReference>
<dbReference type="EC" id="7.1.1.2" evidence="4 17"/>
<evidence type="ECO:0000259" key="18">
    <source>
        <dbReference type="Pfam" id="PF00361"/>
    </source>
</evidence>
<dbReference type="GO" id="GO:0015990">
    <property type="term" value="P:electron transport coupled proton transport"/>
    <property type="evidence" value="ECO:0007669"/>
    <property type="project" value="TreeGrafter"/>
</dbReference>
<evidence type="ECO:0000256" key="8">
    <source>
        <dbReference type="ARBA" id="ARBA00022692"/>
    </source>
</evidence>
<feature type="transmembrane region" description="Helical" evidence="17">
    <location>
        <begin position="55"/>
        <end position="74"/>
    </location>
</feature>
<feature type="transmembrane region" description="Helical" evidence="17">
    <location>
        <begin position="271"/>
        <end position="293"/>
    </location>
</feature>
<feature type="domain" description="NADH:quinone oxidoreductase/Mrp antiporter transmembrane" evidence="18">
    <location>
        <begin position="106"/>
        <end position="387"/>
    </location>
</feature>
<dbReference type="GO" id="GO:0008137">
    <property type="term" value="F:NADH dehydrogenase (ubiquinone) activity"/>
    <property type="evidence" value="ECO:0007669"/>
    <property type="project" value="UniProtKB-UniRule"/>
</dbReference>
<sequence>MLKFVFFVISLCLYCLLDSWWELVCCLLFIVVFFISSMSFSNFFCMVSYGWGADFISIILFLLGVWISILMFMASVNIWGSSVGSGLFMFSVFLLLLFVSFIFFSFNLFVFYFFFESSLIPVLVLIVGWGYQPERLSSLLYLLIYTILGSLPFLLVIFLINNFYCSGFLFFPMSGEVSLIINYGLVVAFLVSMPLFGFHLWLLKAHVEAPVSGSMILAGLMLSLGGYGLVRMFNLVGFVSSWVWLPWFLIGILSGCVIGGFCLVQVDMSLLIAYSSVAHMGYVVSGLMTFGQWGFTGSLMMMVGHGLCSSGLFCLANLFYERSGSRSLLLGRGILSVSSSLSMFWFLFCSSNMSSPPSLNLLGEIFLSVGILSWSYLSLIFIIGGCFLTGAYNLYLFSSSQHGKFYSGVSWFKIVTVREYLLLLLHWVPLNLLFLVLELFYL</sequence>
<geneLocation type="mitochondrion" evidence="20"/>
<keyword evidence="10 17" id="KW-0249">Electron transport</keyword>
<gene>
    <name evidence="20" type="primary">ND4</name>
</gene>
<comment type="catalytic activity">
    <reaction evidence="16 17">
        <text>a ubiquinone + NADH + 5 H(+)(in) = a ubiquinol + NAD(+) + 4 H(+)(out)</text>
        <dbReference type="Rhea" id="RHEA:29091"/>
        <dbReference type="Rhea" id="RHEA-COMP:9565"/>
        <dbReference type="Rhea" id="RHEA-COMP:9566"/>
        <dbReference type="ChEBI" id="CHEBI:15378"/>
        <dbReference type="ChEBI" id="CHEBI:16389"/>
        <dbReference type="ChEBI" id="CHEBI:17976"/>
        <dbReference type="ChEBI" id="CHEBI:57540"/>
        <dbReference type="ChEBI" id="CHEBI:57945"/>
        <dbReference type="EC" id="7.1.1.2"/>
    </reaction>
</comment>
<evidence type="ECO:0000256" key="14">
    <source>
        <dbReference type="ARBA" id="ARBA00023128"/>
    </source>
</evidence>
<keyword evidence="15 17" id="KW-0472">Membrane</keyword>
<accession>A0A0U1XEH0</accession>
<evidence type="ECO:0000256" key="6">
    <source>
        <dbReference type="ARBA" id="ARBA00022448"/>
    </source>
</evidence>
<evidence type="ECO:0000256" key="15">
    <source>
        <dbReference type="ARBA" id="ARBA00023136"/>
    </source>
</evidence>
<evidence type="ECO:0000256" key="9">
    <source>
        <dbReference type="ARBA" id="ARBA00022967"/>
    </source>
</evidence>
<evidence type="ECO:0000256" key="7">
    <source>
        <dbReference type="ARBA" id="ARBA00022660"/>
    </source>
</evidence>
<feature type="transmembrane region" description="Helical" evidence="17">
    <location>
        <begin position="180"/>
        <end position="203"/>
    </location>
</feature>
<comment type="similarity">
    <text evidence="3 17">Belongs to the complex I subunit 4 family.</text>
</comment>
<keyword evidence="14 17" id="KW-0496">Mitochondrion</keyword>
<evidence type="ECO:0000256" key="12">
    <source>
        <dbReference type="ARBA" id="ARBA00023027"/>
    </source>
</evidence>
<evidence type="ECO:0000256" key="11">
    <source>
        <dbReference type="ARBA" id="ARBA00022989"/>
    </source>
</evidence>
<proteinExistence type="inferred from homology"/>
<keyword evidence="13 17" id="KW-0830">Ubiquinone</keyword>
<dbReference type="GeneID" id="20834623"/>
<feature type="transmembrane region" description="Helical" evidence="17">
    <location>
        <begin position="420"/>
        <end position="441"/>
    </location>
</feature>
<keyword evidence="7 17" id="KW-0679">Respiratory chain</keyword>
<feature type="transmembrane region" description="Helical" evidence="17">
    <location>
        <begin position="86"/>
        <end position="104"/>
    </location>
</feature>
<keyword evidence="11 17" id="KW-1133">Transmembrane helix</keyword>
<feature type="transmembrane region" description="Helical" evidence="17">
    <location>
        <begin position="244"/>
        <end position="264"/>
    </location>
</feature>
<evidence type="ECO:0000256" key="10">
    <source>
        <dbReference type="ARBA" id="ARBA00022982"/>
    </source>
</evidence>
<dbReference type="PANTHER" id="PTHR43507:SF20">
    <property type="entry name" value="NADH-UBIQUINONE OXIDOREDUCTASE CHAIN 4"/>
    <property type="match status" value="1"/>
</dbReference>
<evidence type="ECO:0000256" key="13">
    <source>
        <dbReference type="ARBA" id="ARBA00023075"/>
    </source>
</evidence>
<comment type="subcellular location">
    <subcellularLocation>
        <location evidence="2 17">Mitochondrion membrane</location>
        <topology evidence="2 17">Multi-pass membrane protein</topology>
    </subcellularLocation>
</comment>
<name>A0A0U1XEH0_9HEMI</name>
<dbReference type="CTD" id="4538"/>
<evidence type="ECO:0000256" key="4">
    <source>
        <dbReference type="ARBA" id="ARBA00012944"/>
    </source>
</evidence>
<keyword evidence="12 17" id="KW-0520">NAD</keyword>
<reference evidence="20" key="1">
    <citation type="journal article" date="2014" name="Mitochondrial DNA">
        <title>The complete mitochondrial genome of Hemiodoecus leai (Hemiptera: Coleorrhyncha: Peloridiidae).</title>
        <authorList>
            <person name="Gao J."/>
            <person name="Liang A."/>
        </authorList>
    </citation>
    <scope>NUCLEOTIDE SEQUENCE</scope>
</reference>
<feature type="transmembrane region" description="Helical" evidence="17">
    <location>
        <begin position="368"/>
        <end position="395"/>
    </location>
</feature>
<evidence type="ECO:0000256" key="16">
    <source>
        <dbReference type="ARBA" id="ARBA00049551"/>
    </source>
</evidence>
<dbReference type="RefSeq" id="YP_009093738.1">
    <property type="nucleotide sequence ID" value="NC_025329.1"/>
</dbReference>
<comment type="function">
    <text evidence="1">Core subunit of the mitochondrial membrane respiratory chain NADH dehydrogenase (Complex I) that is believed to belong to the minimal assembly required for catalysis. Complex I functions in the transfer of electrons from NADH to the respiratory chain. The immediate electron acceptor for the enzyme is believed to be ubiquinone.</text>
</comment>
<evidence type="ECO:0000256" key="2">
    <source>
        <dbReference type="ARBA" id="ARBA00004225"/>
    </source>
</evidence>
<feature type="transmembrane region" description="Helical" evidence="17">
    <location>
        <begin position="138"/>
        <end position="160"/>
    </location>
</feature>
<feature type="transmembrane region" description="Helical" evidence="17">
    <location>
        <begin position="110"/>
        <end position="131"/>
    </location>
</feature>
<dbReference type="InterPro" id="IPR000260">
    <property type="entry name" value="NADH4_N"/>
</dbReference>
<protein>
    <recommendedName>
        <fullName evidence="5 17">NADH-ubiquinone oxidoreductase chain 4</fullName>
        <ecNumber evidence="4 17">7.1.1.2</ecNumber>
    </recommendedName>
</protein>
<dbReference type="PANTHER" id="PTHR43507">
    <property type="entry name" value="NADH-UBIQUINONE OXIDOREDUCTASE CHAIN 4"/>
    <property type="match status" value="1"/>
</dbReference>
<evidence type="ECO:0000313" key="20">
    <source>
        <dbReference type="EMBL" id="AIS38311.1"/>
    </source>
</evidence>
<dbReference type="Pfam" id="PF01059">
    <property type="entry name" value="Oxidored_q5_N"/>
    <property type="match status" value="1"/>
</dbReference>
<comment type="function">
    <text evidence="17">Core subunit of the mitochondrial membrane respiratory chain NADH dehydrogenase (Complex I) which catalyzes electron transfer from NADH through the respiratory chain, using ubiquinone as an electron acceptor. Essential for the catalytic activity and assembly of complex I.</text>
</comment>
<evidence type="ECO:0000256" key="1">
    <source>
        <dbReference type="ARBA" id="ARBA00003257"/>
    </source>
</evidence>
<feature type="transmembrane region" description="Helical" evidence="17">
    <location>
        <begin position="215"/>
        <end position="238"/>
    </location>
</feature>
<dbReference type="InterPro" id="IPR001750">
    <property type="entry name" value="ND/Mrp_TM"/>
</dbReference>